<accession>A0A5Q4VFS6</accession>
<dbReference type="InterPro" id="IPR011011">
    <property type="entry name" value="Znf_FYVE_PHD"/>
</dbReference>
<proteinExistence type="predicted"/>
<dbReference type="InterPro" id="IPR013083">
    <property type="entry name" value="Znf_RING/FYVE/PHD"/>
</dbReference>
<dbReference type="RefSeq" id="WP_139447253.1">
    <property type="nucleotide sequence ID" value="NZ_VDMB01000005.1"/>
</dbReference>
<evidence type="ECO:0000313" key="2">
    <source>
        <dbReference type="Proteomes" id="UP000321899"/>
    </source>
</evidence>
<dbReference type="CDD" id="cd00065">
    <property type="entry name" value="FYVE_like_SF"/>
    <property type="match status" value="1"/>
</dbReference>
<dbReference type="SUPFAM" id="SSF57903">
    <property type="entry name" value="FYVE/PHD zinc finger"/>
    <property type="match status" value="1"/>
</dbReference>
<comment type="caution">
    <text evidence="1">The sequence shown here is derived from an EMBL/GenBank/DDBJ whole genome shotgun (WGS) entry which is preliminary data.</text>
</comment>
<protein>
    <submittedName>
        <fullName evidence="1">Uncharacterized protein</fullName>
    </submittedName>
</protein>
<keyword evidence="2" id="KW-1185">Reference proteome</keyword>
<dbReference type="Proteomes" id="UP000321899">
    <property type="component" value="Unassembled WGS sequence"/>
</dbReference>
<gene>
    <name evidence="1" type="ORF">FIM25_05845</name>
</gene>
<dbReference type="EMBL" id="VDMB01000005">
    <property type="protein sequence ID" value="TYT75227.1"/>
    <property type="molecule type" value="Genomic_DNA"/>
</dbReference>
<evidence type="ECO:0000313" key="1">
    <source>
        <dbReference type="EMBL" id="TYT75227.1"/>
    </source>
</evidence>
<sequence length="110" mass="12597">MTIKHLGEVCPNCKKDFDLLSLPVTCAMCHGIMHRTCTKDSFILERLDKLNFNKDRICYTCLEKFKAEIKKDEKLQNIITAYEKGYSSGYDAGFVAGRNTRPPFLKGIKQ</sequence>
<name>A0A5Q4VFS6_9BACT</name>
<reference evidence="1 2" key="1">
    <citation type="submission" date="2019-06" db="EMBL/GenBank/DDBJ databases">
        <title>Desulfobotulus mexicanus sp. nov., a novel sulfate-reducing bacterium isolated from the sediment of an alkaline crater lake in Mexico.</title>
        <authorList>
            <person name="Hirschler-Rea A."/>
        </authorList>
    </citation>
    <scope>NUCLEOTIDE SEQUENCE [LARGE SCALE GENOMIC DNA]</scope>
    <source>
        <strain evidence="1 2">PAR22N</strain>
    </source>
</reference>
<organism evidence="1 2">
    <name type="scientific">Desulfobotulus mexicanus</name>
    <dbReference type="NCBI Taxonomy" id="2586642"/>
    <lineage>
        <taxon>Bacteria</taxon>
        <taxon>Pseudomonadati</taxon>
        <taxon>Thermodesulfobacteriota</taxon>
        <taxon>Desulfobacteria</taxon>
        <taxon>Desulfobacterales</taxon>
        <taxon>Desulfobacteraceae</taxon>
        <taxon>Desulfobotulus</taxon>
    </lineage>
</organism>
<dbReference type="Gene3D" id="3.30.40.10">
    <property type="entry name" value="Zinc/RING finger domain, C3HC4 (zinc finger)"/>
    <property type="match status" value="1"/>
</dbReference>
<dbReference type="AlphaFoldDB" id="A0A5Q4VFS6"/>